<feature type="compositionally biased region" description="Low complexity" evidence="1">
    <location>
        <begin position="703"/>
        <end position="724"/>
    </location>
</feature>
<feature type="compositionally biased region" description="Basic residues" evidence="1">
    <location>
        <begin position="631"/>
        <end position="641"/>
    </location>
</feature>
<feature type="compositionally biased region" description="Polar residues" evidence="1">
    <location>
        <begin position="106"/>
        <end position="116"/>
    </location>
</feature>
<evidence type="ECO:0000313" key="2">
    <source>
        <dbReference type="EMBL" id="GAW03895.1"/>
    </source>
</evidence>
<feature type="compositionally biased region" description="Polar residues" evidence="1">
    <location>
        <begin position="296"/>
        <end position="318"/>
    </location>
</feature>
<feature type="compositionally biased region" description="Polar residues" evidence="1">
    <location>
        <begin position="570"/>
        <end position="583"/>
    </location>
</feature>
<name>A0A1Q3E9I6_LENED</name>
<dbReference type="AlphaFoldDB" id="A0A1Q3E9I6"/>
<evidence type="ECO:0000256" key="1">
    <source>
        <dbReference type="SAM" id="MobiDB-lite"/>
    </source>
</evidence>
<reference evidence="2 3" key="1">
    <citation type="submission" date="2016-08" db="EMBL/GenBank/DDBJ databases">
        <authorList>
            <consortium name="Lentinula edodes genome sequencing consortium"/>
            <person name="Sakamoto Y."/>
            <person name="Nakade K."/>
            <person name="Sato S."/>
            <person name="Yoshida Y."/>
            <person name="Miyazaki K."/>
            <person name="Natsume S."/>
            <person name="Konno N."/>
        </authorList>
    </citation>
    <scope>NUCLEOTIDE SEQUENCE [LARGE SCALE GENOMIC DNA]</scope>
    <source>
        <strain evidence="2 3">NBRC 111202</strain>
    </source>
</reference>
<dbReference type="Proteomes" id="UP000188533">
    <property type="component" value="Unassembled WGS sequence"/>
</dbReference>
<feature type="compositionally biased region" description="Polar residues" evidence="1">
    <location>
        <begin position="591"/>
        <end position="610"/>
    </location>
</feature>
<gene>
    <name evidence="2" type="ORF">LENED_005649</name>
</gene>
<feature type="compositionally biased region" description="Polar residues" evidence="1">
    <location>
        <begin position="175"/>
        <end position="197"/>
    </location>
</feature>
<feature type="region of interest" description="Disordered" evidence="1">
    <location>
        <begin position="230"/>
        <end position="371"/>
    </location>
</feature>
<dbReference type="EMBL" id="BDGU01000163">
    <property type="protein sequence ID" value="GAW03895.1"/>
    <property type="molecule type" value="Genomic_DNA"/>
</dbReference>
<organism evidence="2 3">
    <name type="scientific">Lentinula edodes</name>
    <name type="common">Shiitake mushroom</name>
    <name type="synonym">Lentinus edodes</name>
    <dbReference type="NCBI Taxonomy" id="5353"/>
    <lineage>
        <taxon>Eukaryota</taxon>
        <taxon>Fungi</taxon>
        <taxon>Dikarya</taxon>
        <taxon>Basidiomycota</taxon>
        <taxon>Agaricomycotina</taxon>
        <taxon>Agaricomycetes</taxon>
        <taxon>Agaricomycetidae</taxon>
        <taxon>Agaricales</taxon>
        <taxon>Marasmiineae</taxon>
        <taxon>Omphalotaceae</taxon>
        <taxon>Lentinula</taxon>
    </lineage>
</organism>
<feature type="compositionally biased region" description="Pro residues" evidence="1">
    <location>
        <begin position="121"/>
        <end position="131"/>
    </location>
</feature>
<accession>A0A1Q3E9I6</accession>
<keyword evidence="3" id="KW-1185">Reference proteome</keyword>
<feature type="region of interest" description="Disordered" evidence="1">
    <location>
        <begin position="103"/>
        <end position="197"/>
    </location>
</feature>
<reference evidence="2 3" key="2">
    <citation type="submission" date="2017-02" db="EMBL/GenBank/DDBJ databases">
        <title>A genome survey and senescence transcriptome analysis in Lentinula edodes.</title>
        <authorList>
            <person name="Sakamoto Y."/>
            <person name="Nakade K."/>
            <person name="Sato S."/>
            <person name="Yoshida Y."/>
            <person name="Miyazaki K."/>
            <person name="Natsume S."/>
            <person name="Konno N."/>
        </authorList>
    </citation>
    <scope>NUCLEOTIDE SEQUENCE [LARGE SCALE GENOMIC DNA]</scope>
    <source>
        <strain evidence="2 3">NBRC 111202</strain>
    </source>
</reference>
<protein>
    <submittedName>
        <fullName evidence="2">Uncharacterized protein</fullName>
    </submittedName>
</protein>
<sequence length="768" mass="82047">MKRFGTRELYILVVFDLNNWPFIMTTIHSSALASRRTIRFAPMPDPRRSVLVTDDGTELPLLSPVILDGTNIDLLTSKLEMPSVNASELASIPAAISLSALNSPAQTPSQTPQTWNVPLPEVLPSPAPSSAPSPAQFKKSLSSESDSSNSSNNSTSGSSPPTSEISSSASSMYSLTPTQSIEPYPNSTGSSTPTQSVRKYSSLRSKLSSKYNISTDQILTLGTINLFRRGSKGKDRERDSDNESIQSSQGWGDALTRWTSAGSGGPRSGRDGVGVPMYRTQSTQSYKGENVRNAKRSSSPASLNSRTKPRSGSASSKLNPAHESGMLSTLHSGQSKKGTRMLNGRVYGAKRGSVSGSQSNPFANAKDDPDPEFVEWGYGGMGSVRNVQDGVAGTVWGRVLSNGTSVMESGCPEKQNTNGRAVQHGSRDDDDDGSGMGWVRKRREAKEREAREKAEREAKEQAEKERQEREAQDKAREVDLNESDASDSHSFSSITTTGTTGTTTETITAGTSRKVPAPLPLPELGEADALNTDTSAVGTPVGSPTPTFLSTMVTPTAGVGTPKPRVIESVLSTPTSPERNVTSPDLRAVSMSRQTSNTPTISNLNGTSSPGKDEQHHVLTAVNVPAPPPMSKHHSSHHSRGKSLQDAIPKVESNPGKFEPEANEPSISEAAIGERPAEDKSNNDQQGVEEEENSKKRKSRHASVSSTSSSSASSISSQSESGSDSESEKNLHDSDDEDEEEDDEDESEEEEARKTSLGAGVEKVSRHK</sequence>
<feature type="compositionally biased region" description="Basic and acidic residues" evidence="1">
    <location>
        <begin position="444"/>
        <end position="479"/>
    </location>
</feature>
<feature type="compositionally biased region" description="Acidic residues" evidence="1">
    <location>
        <begin position="734"/>
        <end position="750"/>
    </location>
</feature>
<feature type="compositionally biased region" description="Basic and acidic residues" evidence="1">
    <location>
        <begin position="232"/>
        <end position="241"/>
    </location>
</feature>
<dbReference type="STRING" id="5353.A0A1Q3E9I6"/>
<evidence type="ECO:0000313" key="3">
    <source>
        <dbReference type="Proteomes" id="UP000188533"/>
    </source>
</evidence>
<comment type="caution">
    <text evidence="2">The sequence shown here is derived from an EMBL/GenBank/DDBJ whole genome shotgun (WGS) entry which is preliminary data.</text>
</comment>
<feature type="compositionally biased region" description="Low complexity" evidence="1">
    <location>
        <begin position="132"/>
        <end position="174"/>
    </location>
</feature>
<dbReference type="CDD" id="cd22249">
    <property type="entry name" value="UDM1_RNF168_RNF169-like"/>
    <property type="match status" value="1"/>
</dbReference>
<feature type="compositionally biased region" description="Polar residues" evidence="1">
    <location>
        <begin position="531"/>
        <end position="554"/>
    </location>
</feature>
<feature type="compositionally biased region" description="Polar residues" evidence="1">
    <location>
        <begin position="326"/>
        <end position="336"/>
    </location>
</feature>
<proteinExistence type="predicted"/>
<feature type="compositionally biased region" description="Low complexity" evidence="1">
    <location>
        <begin position="488"/>
        <end position="511"/>
    </location>
</feature>
<feature type="region of interest" description="Disordered" evidence="1">
    <location>
        <begin position="406"/>
        <end position="768"/>
    </location>
</feature>